<evidence type="ECO:0000256" key="1">
    <source>
        <dbReference type="SAM" id="Phobius"/>
    </source>
</evidence>
<proteinExistence type="predicted"/>
<keyword evidence="1" id="KW-0812">Transmembrane</keyword>
<dbReference type="EMBL" id="DQYG01000109">
    <property type="protein sequence ID" value="HDD31471.1"/>
    <property type="molecule type" value="Genomic_DNA"/>
</dbReference>
<dbReference type="AlphaFoldDB" id="A0A7C0Y110"/>
<dbReference type="Proteomes" id="UP000886210">
    <property type="component" value="Unassembled WGS sequence"/>
</dbReference>
<accession>A0A7C0Y110</accession>
<sequence>MRIKFSPIPLVILLFILLGYKELLPVLVLAPLAFVSYFFGTLFLMAVIGLLVYYKIGGALGVLIVALALIFIESAYLDREKAPREHYLILTVASLLAIPTYALIRGLSLFMPKFEVTAVAVLILLALYLFSRIVTSG</sequence>
<feature type="transmembrane region" description="Helical" evidence="1">
    <location>
        <begin position="116"/>
        <end position="134"/>
    </location>
</feature>
<comment type="caution">
    <text evidence="2">The sequence shown here is derived from an EMBL/GenBank/DDBJ whole genome shotgun (WGS) entry which is preliminary data.</text>
</comment>
<protein>
    <submittedName>
        <fullName evidence="2">Uncharacterized protein</fullName>
    </submittedName>
</protein>
<evidence type="ECO:0000313" key="2">
    <source>
        <dbReference type="EMBL" id="HDD31471.1"/>
    </source>
</evidence>
<name>A0A7C0Y110_THELI</name>
<feature type="transmembrane region" description="Helical" evidence="1">
    <location>
        <begin position="87"/>
        <end position="104"/>
    </location>
</feature>
<keyword evidence="1" id="KW-0472">Membrane</keyword>
<organism evidence="2">
    <name type="scientific">Thermococcus litoralis</name>
    <dbReference type="NCBI Taxonomy" id="2265"/>
    <lineage>
        <taxon>Archaea</taxon>
        <taxon>Methanobacteriati</taxon>
        <taxon>Methanobacteriota</taxon>
        <taxon>Thermococci</taxon>
        <taxon>Thermococcales</taxon>
        <taxon>Thermococcaceae</taxon>
        <taxon>Thermococcus</taxon>
    </lineage>
</organism>
<feature type="transmembrane region" description="Helical" evidence="1">
    <location>
        <begin position="33"/>
        <end position="53"/>
    </location>
</feature>
<feature type="transmembrane region" description="Helical" evidence="1">
    <location>
        <begin position="58"/>
        <end position="75"/>
    </location>
</feature>
<reference evidence="2" key="1">
    <citation type="journal article" date="2020" name="mSystems">
        <title>Genome- and Community-Level Interaction Insights into Carbon Utilization and Element Cycling Functions of Hydrothermarchaeota in Hydrothermal Sediment.</title>
        <authorList>
            <person name="Zhou Z."/>
            <person name="Liu Y."/>
            <person name="Xu W."/>
            <person name="Pan J."/>
            <person name="Luo Z.H."/>
            <person name="Li M."/>
        </authorList>
    </citation>
    <scope>NUCLEOTIDE SEQUENCE [LARGE SCALE GENOMIC DNA]</scope>
    <source>
        <strain evidence="2">HyVt-151</strain>
    </source>
</reference>
<keyword evidence="1" id="KW-1133">Transmembrane helix</keyword>
<gene>
    <name evidence="2" type="ORF">ENF72_02455</name>
</gene>